<evidence type="ECO:0000313" key="2">
    <source>
        <dbReference type="EMBL" id="SUC35432.1"/>
    </source>
</evidence>
<feature type="signal peptide" evidence="1">
    <location>
        <begin position="1"/>
        <end position="30"/>
    </location>
</feature>
<dbReference type="PANTHER" id="PTHR11102:SF160">
    <property type="entry name" value="ERAD-ASSOCIATED E3 UBIQUITIN-PROTEIN LIGASE COMPONENT HRD3"/>
    <property type="match status" value="1"/>
</dbReference>
<dbReference type="AlphaFoldDB" id="A0A379G3J7"/>
<gene>
    <name evidence="2" type="primary">hcpC_2</name>
    <name evidence="2" type="ORF">NCTC12026_01828</name>
</gene>
<organism evidence="2 3">
    <name type="scientific">Providencia rustigianii</name>
    <dbReference type="NCBI Taxonomy" id="158850"/>
    <lineage>
        <taxon>Bacteria</taxon>
        <taxon>Pseudomonadati</taxon>
        <taxon>Pseudomonadota</taxon>
        <taxon>Gammaproteobacteria</taxon>
        <taxon>Enterobacterales</taxon>
        <taxon>Morganellaceae</taxon>
        <taxon>Providencia</taxon>
    </lineage>
</organism>
<accession>A0A379G3J7</accession>
<dbReference type="RefSeq" id="WP_115164265.1">
    <property type="nucleotide sequence ID" value="NZ_JAOXCZ010000023.1"/>
</dbReference>
<dbReference type="Pfam" id="PF08238">
    <property type="entry name" value="Sel1"/>
    <property type="match status" value="3"/>
</dbReference>
<sequence>MYPTLSFIKQASRQFCLGAVGLIFSLQAVAQYDITPEDKKLFEQTKVAAQNNDTKAQYELAGMYLSGIGVLQNQKNAQLWAEKSAKAGNADAYSLLADIIFIGGDRAFTEEFVKAREYATKAVEGGSIRGKVSLAEALITPESGSVDYPKAIALLEEVSALNSQDQFMAPLWLGIIYYDGNGVPMNEKKALEWFAKADALTFAGFAEGQASFQFNDGNNGTVRDDEQKATKLRAMACELGKKEGNEMYCY</sequence>
<evidence type="ECO:0000256" key="1">
    <source>
        <dbReference type="SAM" id="SignalP"/>
    </source>
</evidence>
<dbReference type="EMBL" id="UGUA01000002">
    <property type="protein sequence ID" value="SUC35432.1"/>
    <property type="molecule type" value="Genomic_DNA"/>
</dbReference>
<keyword evidence="1" id="KW-0732">Signal</keyword>
<dbReference type="InterPro" id="IPR006597">
    <property type="entry name" value="Sel1-like"/>
</dbReference>
<dbReference type="InterPro" id="IPR011990">
    <property type="entry name" value="TPR-like_helical_dom_sf"/>
</dbReference>
<proteinExistence type="predicted"/>
<evidence type="ECO:0000313" key="3">
    <source>
        <dbReference type="Proteomes" id="UP000255129"/>
    </source>
</evidence>
<feature type="chain" id="PRO_5016656747" evidence="1">
    <location>
        <begin position="31"/>
        <end position="250"/>
    </location>
</feature>
<keyword evidence="2" id="KW-0378">Hydrolase</keyword>
<dbReference type="InterPro" id="IPR050767">
    <property type="entry name" value="Sel1_AlgK"/>
</dbReference>
<protein>
    <submittedName>
        <fullName evidence="2">Beta-lactamase hcpC</fullName>
        <ecNumber evidence="2">3.5.2.6</ecNumber>
    </submittedName>
</protein>
<dbReference type="EC" id="3.5.2.6" evidence="2"/>
<dbReference type="GeneID" id="93421140"/>
<name>A0A379G3J7_9GAMM</name>
<dbReference type="Proteomes" id="UP000255129">
    <property type="component" value="Unassembled WGS sequence"/>
</dbReference>
<dbReference type="SUPFAM" id="SSF81901">
    <property type="entry name" value="HCP-like"/>
    <property type="match status" value="2"/>
</dbReference>
<reference evidence="2 3" key="1">
    <citation type="submission" date="2018-06" db="EMBL/GenBank/DDBJ databases">
        <authorList>
            <consortium name="Pathogen Informatics"/>
            <person name="Doyle S."/>
        </authorList>
    </citation>
    <scope>NUCLEOTIDE SEQUENCE [LARGE SCALE GENOMIC DNA]</scope>
    <source>
        <strain evidence="2 3">NCTC12026</strain>
    </source>
</reference>
<dbReference type="GO" id="GO:0008800">
    <property type="term" value="F:beta-lactamase activity"/>
    <property type="evidence" value="ECO:0007669"/>
    <property type="project" value="UniProtKB-EC"/>
</dbReference>
<dbReference type="PANTHER" id="PTHR11102">
    <property type="entry name" value="SEL-1-LIKE PROTEIN"/>
    <property type="match status" value="1"/>
</dbReference>
<dbReference type="OrthoDB" id="9792653at2"/>
<dbReference type="SMART" id="SM00671">
    <property type="entry name" value="SEL1"/>
    <property type="match status" value="4"/>
</dbReference>
<dbReference type="Gene3D" id="1.25.40.10">
    <property type="entry name" value="Tetratricopeptide repeat domain"/>
    <property type="match status" value="1"/>
</dbReference>